<reference evidence="1 2" key="1">
    <citation type="submission" date="2020-08" db="EMBL/GenBank/DDBJ databases">
        <title>Genomic Encyclopedia of Type Strains, Phase IV (KMG-V): Genome sequencing to study the core and pangenomes of soil and plant-associated prokaryotes.</title>
        <authorList>
            <person name="Whitman W."/>
        </authorList>
    </citation>
    <scope>NUCLEOTIDE SEQUENCE [LARGE SCALE GENOMIC DNA]</scope>
    <source>
        <strain evidence="1 2">ANJLi2</strain>
    </source>
</reference>
<dbReference type="Proteomes" id="UP000541583">
    <property type="component" value="Unassembled WGS sequence"/>
</dbReference>
<evidence type="ECO:0000313" key="1">
    <source>
        <dbReference type="EMBL" id="MBB6108660.1"/>
    </source>
</evidence>
<proteinExistence type="predicted"/>
<accession>A0ABR6PI41</accession>
<comment type="caution">
    <text evidence="1">The sequence shown here is derived from an EMBL/GenBank/DDBJ whole genome shotgun (WGS) entry which is preliminary data.</text>
</comment>
<dbReference type="RefSeq" id="WP_175614041.1">
    <property type="nucleotide sequence ID" value="NZ_FTMG01000002.1"/>
</dbReference>
<evidence type="ECO:0000313" key="2">
    <source>
        <dbReference type="Proteomes" id="UP000541583"/>
    </source>
</evidence>
<organism evidence="1 2">
    <name type="scientific">Mucilaginibacter lappiensis</name>
    <dbReference type="NCBI Taxonomy" id="354630"/>
    <lineage>
        <taxon>Bacteria</taxon>
        <taxon>Pseudomonadati</taxon>
        <taxon>Bacteroidota</taxon>
        <taxon>Sphingobacteriia</taxon>
        <taxon>Sphingobacteriales</taxon>
        <taxon>Sphingobacteriaceae</taxon>
        <taxon>Mucilaginibacter</taxon>
    </lineage>
</organism>
<keyword evidence="2" id="KW-1185">Reference proteome</keyword>
<dbReference type="EMBL" id="JACHCB010000002">
    <property type="protein sequence ID" value="MBB6108660.1"/>
    <property type="molecule type" value="Genomic_DNA"/>
</dbReference>
<sequence>MRDVEITESFYYGDSIVIRTISDIIYLPFLGDNKSQMIAVVDTLKARMIKKESY</sequence>
<protein>
    <submittedName>
        <fullName evidence="1">Uncharacterized protein</fullName>
    </submittedName>
</protein>
<gene>
    <name evidence="1" type="ORF">HDF23_001395</name>
</gene>
<name>A0ABR6PI41_9SPHI</name>